<dbReference type="SUPFAM" id="SSF50249">
    <property type="entry name" value="Nucleic acid-binding proteins"/>
    <property type="match status" value="1"/>
</dbReference>
<accession>E7RYD5</accession>
<keyword evidence="4" id="KW-1185">Reference proteome</keyword>
<dbReference type="GO" id="GO:0006402">
    <property type="term" value="P:mRNA catabolic process"/>
    <property type="evidence" value="ECO:0007669"/>
    <property type="project" value="TreeGrafter"/>
</dbReference>
<dbReference type="RefSeq" id="WP_005674024.1">
    <property type="nucleotide sequence ID" value="NZ_CP146288.1"/>
</dbReference>
<dbReference type="AlphaFoldDB" id="E7RYD5"/>
<dbReference type="GO" id="GO:0003723">
    <property type="term" value="F:RNA binding"/>
    <property type="evidence" value="ECO:0007669"/>
    <property type="project" value="InterPro"/>
</dbReference>
<dbReference type="InterPro" id="IPR001900">
    <property type="entry name" value="RNase_II/R"/>
</dbReference>
<evidence type="ECO:0000259" key="2">
    <source>
        <dbReference type="SMART" id="SM00955"/>
    </source>
</evidence>
<comment type="caution">
    <text evidence="3">The sequence shown here is derived from an EMBL/GenBank/DDBJ whole genome shotgun (WGS) entry which is preliminary data.</text>
</comment>
<dbReference type="InterPro" id="IPR012340">
    <property type="entry name" value="NA-bd_OB-fold"/>
</dbReference>
<dbReference type="STRING" id="887898.HMPREF0551_1699"/>
<reference evidence="3 4" key="1">
    <citation type="submission" date="2010-12" db="EMBL/GenBank/DDBJ databases">
        <authorList>
            <person name="Muzny D."/>
            <person name="Qin X."/>
            <person name="Deng J."/>
            <person name="Jiang H."/>
            <person name="Liu Y."/>
            <person name="Qu J."/>
            <person name="Song X.-Z."/>
            <person name="Zhang L."/>
            <person name="Thornton R."/>
            <person name="Coyle M."/>
            <person name="Francisco L."/>
            <person name="Jackson L."/>
            <person name="Javaid M."/>
            <person name="Korchina V."/>
            <person name="Kovar C."/>
            <person name="Mata R."/>
            <person name="Mathew T."/>
            <person name="Ngo R."/>
            <person name="Nguyen L."/>
            <person name="Nguyen N."/>
            <person name="Okwuonu G."/>
            <person name="Ongeri F."/>
            <person name="Pham C."/>
            <person name="Simmons D."/>
            <person name="Wilczek-Boney K."/>
            <person name="Hale W."/>
            <person name="Jakkamsetti A."/>
            <person name="Pham P."/>
            <person name="Ruth R."/>
            <person name="San Lucas F."/>
            <person name="Warren J."/>
            <person name="Zhang J."/>
            <person name="Zhao Z."/>
            <person name="Zhou C."/>
            <person name="Zhu D."/>
            <person name="Lee S."/>
            <person name="Bess C."/>
            <person name="Blankenburg K."/>
            <person name="Forbes L."/>
            <person name="Fu Q."/>
            <person name="Gubbala S."/>
            <person name="Hirani K."/>
            <person name="Jayaseelan J.C."/>
            <person name="Lara F."/>
            <person name="Munidasa M."/>
            <person name="Palculict T."/>
            <person name="Patil S."/>
            <person name="Pu L.-L."/>
            <person name="Saada N."/>
            <person name="Tang L."/>
            <person name="Weissenberger G."/>
            <person name="Zhu Y."/>
            <person name="Hemphill L."/>
            <person name="Shang Y."/>
            <person name="Youmans B."/>
            <person name="Ayvaz T."/>
            <person name="Ross M."/>
            <person name="Santibanez J."/>
            <person name="Aqrawi P."/>
            <person name="Gross S."/>
            <person name="Joshi V."/>
            <person name="Fowler G."/>
            <person name="Nazareth L."/>
            <person name="Reid J."/>
            <person name="Worley K."/>
            <person name="Petrosino J."/>
            <person name="Highlander S."/>
            <person name="Gibbs R."/>
        </authorList>
    </citation>
    <scope>NUCLEOTIDE SEQUENCE [LARGE SCALE GENOMIC DNA]</scope>
    <source>
        <strain evidence="3 4">ATCC 51599</strain>
    </source>
</reference>
<evidence type="ECO:0000256" key="1">
    <source>
        <dbReference type="SAM" id="MobiDB-lite"/>
    </source>
</evidence>
<dbReference type="HOGENOM" id="CLU_438650_0_0_4"/>
<dbReference type="PANTHER" id="PTHR23355:SF9">
    <property type="entry name" value="DIS3-LIKE EXONUCLEASE 2"/>
    <property type="match status" value="1"/>
</dbReference>
<dbReference type="Proteomes" id="UP000011021">
    <property type="component" value="Unassembled WGS sequence"/>
</dbReference>
<evidence type="ECO:0000313" key="3">
    <source>
        <dbReference type="EMBL" id="EFV94539.1"/>
    </source>
</evidence>
<dbReference type="GO" id="GO:0004540">
    <property type="term" value="F:RNA nuclease activity"/>
    <property type="evidence" value="ECO:0007669"/>
    <property type="project" value="InterPro"/>
</dbReference>
<dbReference type="Pfam" id="PF00773">
    <property type="entry name" value="RNB"/>
    <property type="match status" value="2"/>
</dbReference>
<dbReference type="SMART" id="SM00955">
    <property type="entry name" value="RNB"/>
    <property type="match status" value="1"/>
</dbReference>
<dbReference type="PANTHER" id="PTHR23355">
    <property type="entry name" value="RIBONUCLEASE"/>
    <property type="match status" value="1"/>
</dbReference>
<organism evidence="3 4">
    <name type="scientific">Lautropia mirabilis ATCC 51599</name>
    <dbReference type="NCBI Taxonomy" id="887898"/>
    <lineage>
        <taxon>Bacteria</taxon>
        <taxon>Pseudomonadati</taxon>
        <taxon>Pseudomonadota</taxon>
        <taxon>Betaproteobacteria</taxon>
        <taxon>Burkholderiales</taxon>
        <taxon>Burkholderiaceae</taxon>
        <taxon>Lautropia</taxon>
    </lineage>
</organism>
<dbReference type="EMBL" id="AEQP01000016">
    <property type="protein sequence ID" value="EFV94539.1"/>
    <property type="molecule type" value="Genomic_DNA"/>
</dbReference>
<protein>
    <submittedName>
        <fullName evidence="3">RNB-like protein</fullName>
    </submittedName>
</protein>
<dbReference type="InterPro" id="IPR050180">
    <property type="entry name" value="RNR_Ribonuclease"/>
</dbReference>
<feature type="domain" description="RNB" evidence="2">
    <location>
        <begin position="241"/>
        <end position="524"/>
    </location>
</feature>
<dbReference type="GO" id="GO:0005829">
    <property type="term" value="C:cytosol"/>
    <property type="evidence" value="ECO:0007669"/>
    <property type="project" value="TreeGrafter"/>
</dbReference>
<gene>
    <name evidence="3" type="ORF">HMPREF0551_1699</name>
</gene>
<proteinExistence type="predicted"/>
<sequence length="662" mass="73942">MSQNYLLFEEAGQFKTGTILQDTGTSLQVELTTGKRVKVKQANVMLRFASPGPAEMLAEALQEAENIDIDFLWEVAPQEEFDYQLLVAEYYGENPSVVQQTAMLMRLHGMPVYFYRKGRGRYRPAQPDTLKAALAAIERKRLQEEEIQRLAAELEAGQLPALIAGQVPDLLVAADRQSVGWRALDLACQQTGLSPERLLLKVGALPSARAVHEQRFLRSHFPTGTDFPAALSQYQPPVLDHLPESPVEAFSIDDSSTTEIDDCLSVQWLDDGMARIGVHIAAPALGIRPGDGVDQVARERMTTVYSPGEKITMLPDAVVRSFSLDEGHVRPALSLYLDINIETLQVANEFSQVDRIRVARNIRHDELEPFDTEAQLDWQPVPGEEDPLAGLPYADAFRLLWRFTQVLSAERDKVRGRPEVRSRVDFTFRIDGEHVEIIPRRRDAPFDRIVAEMAILANSRWGRLLADHAVSGLYRSQSFGRVKMSTHPAIHQGLGVPQYAWSTSPLRRYVDLINQMQLVAVLEAEVPPFTMNDTSLYAIVSAFEARYGTVGEYQQTMERYWCLRWVAQQPEQRFPAVAIRDETVRLAAAPLYFQVTGLPPMSAGQPLLVDLLDWDELDLTVQARAVRLVADPHDSDPVGAEATPAPGTEDPGLAPSDSIDTE</sequence>
<name>E7RYD5_9BURK</name>
<dbReference type="eggNOG" id="COG0557">
    <property type="taxonomic scope" value="Bacteria"/>
</dbReference>
<evidence type="ECO:0000313" key="4">
    <source>
        <dbReference type="Proteomes" id="UP000011021"/>
    </source>
</evidence>
<feature type="region of interest" description="Disordered" evidence="1">
    <location>
        <begin position="632"/>
        <end position="662"/>
    </location>
</feature>